<organism evidence="1 2">
    <name type="scientific">Candidatus Wildermuthbacteria bacterium RIFCSPHIGHO2_02_FULL_45_25</name>
    <dbReference type="NCBI Taxonomy" id="1802450"/>
    <lineage>
        <taxon>Bacteria</taxon>
        <taxon>Candidatus Wildermuthiibacteriota</taxon>
    </lineage>
</organism>
<dbReference type="AlphaFoldDB" id="A0A1G2QYD2"/>
<name>A0A1G2QYD2_9BACT</name>
<evidence type="ECO:0008006" key="3">
    <source>
        <dbReference type="Google" id="ProtNLM"/>
    </source>
</evidence>
<dbReference type="EMBL" id="MHTV01000043">
    <property type="protein sequence ID" value="OHA65644.1"/>
    <property type="molecule type" value="Genomic_DNA"/>
</dbReference>
<dbReference type="InterPro" id="IPR027417">
    <property type="entry name" value="P-loop_NTPase"/>
</dbReference>
<reference evidence="1 2" key="1">
    <citation type="journal article" date="2016" name="Nat. Commun.">
        <title>Thousands of microbial genomes shed light on interconnected biogeochemical processes in an aquifer system.</title>
        <authorList>
            <person name="Anantharaman K."/>
            <person name="Brown C.T."/>
            <person name="Hug L.A."/>
            <person name="Sharon I."/>
            <person name="Castelle C.J."/>
            <person name="Probst A.J."/>
            <person name="Thomas B.C."/>
            <person name="Singh A."/>
            <person name="Wilkins M.J."/>
            <person name="Karaoz U."/>
            <person name="Brodie E.L."/>
            <person name="Williams K.H."/>
            <person name="Hubbard S.S."/>
            <person name="Banfield J.F."/>
        </authorList>
    </citation>
    <scope>NUCLEOTIDE SEQUENCE [LARGE SCALE GENOMIC DNA]</scope>
</reference>
<accession>A0A1G2QYD2</accession>
<dbReference type="Pfam" id="PF13238">
    <property type="entry name" value="AAA_18"/>
    <property type="match status" value="1"/>
</dbReference>
<dbReference type="Proteomes" id="UP000178092">
    <property type="component" value="Unassembled WGS sequence"/>
</dbReference>
<sequence length="182" mass="21030">MAMNNYLIEGLSGTGKSSVCKELQKMGYRAIDADQSFSYFKDPKTELPTQKINQFYLTWDTKKVEEALAHTTEPTFVCGGLVDMEKFMPYFKQIFILRVDNETLRKRLLTRKNNDFGKHPEDLQRQLEWNKGVEEYAKQKGATLIDATKPLSQVAQEILKYVEVLSVMSLLLKIRDVSLDKH</sequence>
<protein>
    <recommendedName>
        <fullName evidence="3">(d)CMP kinase</fullName>
    </recommendedName>
</protein>
<gene>
    <name evidence="1" type="ORF">A3C04_01590</name>
</gene>
<evidence type="ECO:0000313" key="2">
    <source>
        <dbReference type="Proteomes" id="UP000178092"/>
    </source>
</evidence>
<dbReference type="Gene3D" id="3.40.50.300">
    <property type="entry name" value="P-loop containing nucleotide triphosphate hydrolases"/>
    <property type="match status" value="1"/>
</dbReference>
<comment type="caution">
    <text evidence="1">The sequence shown here is derived from an EMBL/GenBank/DDBJ whole genome shotgun (WGS) entry which is preliminary data.</text>
</comment>
<proteinExistence type="predicted"/>
<dbReference type="SUPFAM" id="SSF52540">
    <property type="entry name" value="P-loop containing nucleoside triphosphate hydrolases"/>
    <property type="match status" value="1"/>
</dbReference>
<evidence type="ECO:0000313" key="1">
    <source>
        <dbReference type="EMBL" id="OHA65644.1"/>
    </source>
</evidence>